<keyword evidence="1" id="KW-0812">Transmembrane</keyword>
<reference evidence="2" key="1">
    <citation type="journal article" date="2020" name="Nature">
        <title>Giant virus diversity and host interactions through global metagenomics.</title>
        <authorList>
            <person name="Schulz F."/>
            <person name="Roux S."/>
            <person name="Paez-Espino D."/>
            <person name="Jungbluth S."/>
            <person name="Walsh D.A."/>
            <person name="Denef V.J."/>
            <person name="McMahon K.D."/>
            <person name="Konstantinidis K.T."/>
            <person name="Eloe-Fadrosh E.A."/>
            <person name="Kyrpides N.C."/>
            <person name="Woyke T."/>
        </authorList>
    </citation>
    <scope>NUCLEOTIDE SEQUENCE</scope>
    <source>
        <strain evidence="2">GVMAG-S-1101165-83</strain>
    </source>
</reference>
<evidence type="ECO:0000256" key="1">
    <source>
        <dbReference type="SAM" id="Phobius"/>
    </source>
</evidence>
<dbReference type="AlphaFoldDB" id="A0A6C0K4C9"/>
<dbReference type="InterPro" id="IPR012340">
    <property type="entry name" value="NA-bd_OB-fold"/>
</dbReference>
<name>A0A6C0K4C9_9ZZZZ</name>
<feature type="transmembrane region" description="Helical" evidence="1">
    <location>
        <begin position="6"/>
        <end position="23"/>
    </location>
</feature>
<keyword evidence="1" id="KW-0472">Membrane</keyword>
<protein>
    <submittedName>
        <fullName evidence="2">Uncharacterized protein</fullName>
    </submittedName>
</protein>
<keyword evidence="1" id="KW-1133">Transmembrane helix</keyword>
<accession>A0A6C0K4C9</accession>
<proteinExistence type="predicted"/>
<sequence length="119" mass="13872">MKRDVAFRSGVILAISAAGVYFFSNRKARNNLNEVTNYAKTYWFDKFQDVNGTILDVLTKNKYKIKLNDDSKTEVFGFRGKTLKKYDIKLLPGDKVNLSLYINRDSKYVYIINRIISRN</sequence>
<dbReference type="Gene3D" id="2.40.50.140">
    <property type="entry name" value="Nucleic acid-binding proteins"/>
    <property type="match status" value="1"/>
</dbReference>
<evidence type="ECO:0000313" key="2">
    <source>
        <dbReference type="EMBL" id="QHU10914.1"/>
    </source>
</evidence>
<dbReference type="EMBL" id="MN740773">
    <property type="protein sequence ID" value="QHU10914.1"/>
    <property type="molecule type" value="Genomic_DNA"/>
</dbReference>
<organism evidence="2">
    <name type="scientific">viral metagenome</name>
    <dbReference type="NCBI Taxonomy" id="1070528"/>
    <lineage>
        <taxon>unclassified sequences</taxon>
        <taxon>metagenomes</taxon>
        <taxon>organismal metagenomes</taxon>
    </lineage>
</organism>